<dbReference type="Pfam" id="PF00378">
    <property type="entry name" value="ECH_1"/>
    <property type="match status" value="1"/>
</dbReference>
<organism evidence="1 2">
    <name type="scientific">Eiseniibacteriota bacterium</name>
    <dbReference type="NCBI Taxonomy" id="2212470"/>
    <lineage>
        <taxon>Bacteria</taxon>
        <taxon>Candidatus Eiseniibacteriota</taxon>
    </lineage>
</organism>
<dbReference type="InterPro" id="IPR001753">
    <property type="entry name" value="Enoyl-CoA_hydra/iso"/>
</dbReference>
<accession>A0A538SNH2</accession>
<protein>
    <submittedName>
        <fullName evidence="1">2-(1,2-epoxy-1,2-dihydrophenyl)acetyl-CoA isomerase</fullName>
        <ecNumber evidence="1">4.2.1.17</ecNumber>
    </submittedName>
</protein>
<dbReference type="EMBL" id="VBOS01000310">
    <property type="protein sequence ID" value="TMQ52921.1"/>
    <property type="molecule type" value="Genomic_DNA"/>
</dbReference>
<keyword evidence="1" id="KW-0456">Lyase</keyword>
<reference evidence="1 2" key="1">
    <citation type="journal article" date="2019" name="Nat. Microbiol.">
        <title>Mediterranean grassland soil C-N compound turnover is dependent on rainfall and depth, and is mediated by genomically divergent microorganisms.</title>
        <authorList>
            <person name="Diamond S."/>
            <person name="Andeer P.F."/>
            <person name="Li Z."/>
            <person name="Crits-Christoph A."/>
            <person name="Burstein D."/>
            <person name="Anantharaman K."/>
            <person name="Lane K.R."/>
            <person name="Thomas B.C."/>
            <person name="Pan C."/>
            <person name="Northen T.R."/>
            <person name="Banfield J.F."/>
        </authorList>
    </citation>
    <scope>NUCLEOTIDE SEQUENCE [LARGE SCALE GENOMIC DNA]</scope>
    <source>
        <strain evidence="1">WS_2</strain>
    </source>
</reference>
<evidence type="ECO:0000313" key="1">
    <source>
        <dbReference type="EMBL" id="TMQ52921.1"/>
    </source>
</evidence>
<sequence length="277" mass="29148">MNDLVIVAEADGVATLLLNRPEKLNAFDLPMREQLSDALEAVAARGARVLVITGAGRGFSAGGDLGFMTDLKGRRAGYEGLRPLVEGGGSAVTRLQALPFPTIAAVNGPAAGGSLNLALACDLVVATEQATFGETFVRIGLHVDWGGSYFLPRRVGLAKALELCWTGDMIDAREALRIGLVDRVWPHDRFPAEVKALAERLASAPQASVRLAKQSLRAGLARTLAECLAAETEAQAECWASPDSAEGIRAFVEKRKPAFGAGEAAEAPTARAGARFE</sequence>
<dbReference type="PANTHER" id="PTHR43459:SF1">
    <property type="entry name" value="EG:BACN32G11.4 PROTEIN"/>
    <property type="match status" value="1"/>
</dbReference>
<name>A0A538SNH2_UNCEI</name>
<dbReference type="EC" id="4.2.1.17" evidence="1"/>
<evidence type="ECO:0000313" key="2">
    <source>
        <dbReference type="Proteomes" id="UP000317716"/>
    </source>
</evidence>
<dbReference type="SUPFAM" id="SSF52096">
    <property type="entry name" value="ClpP/crotonase"/>
    <property type="match status" value="1"/>
</dbReference>
<comment type="caution">
    <text evidence="1">The sequence shown here is derived from an EMBL/GenBank/DDBJ whole genome shotgun (WGS) entry which is preliminary data.</text>
</comment>
<dbReference type="Gene3D" id="3.90.226.10">
    <property type="entry name" value="2-enoyl-CoA Hydratase, Chain A, domain 1"/>
    <property type="match status" value="1"/>
</dbReference>
<dbReference type="InterPro" id="IPR029045">
    <property type="entry name" value="ClpP/crotonase-like_dom_sf"/>
</dbReference>
<dbReference type="Proteomes" id="UP000317716">
    <property type="component" value="Unassembled WGS sequence"/>
</dbReference>
<dbReference type="CDD" id="cd06558">
    <property type="entry name" value="crotonase-like"/>
    <property type="match status" value="1"/>
</dbReference>
<gene>
    <name evidence="1" type="ORF">E6K72_08820</name>
</gene>
<dbReference type="GO" id="GO:0004300">
    <property type="term" value="F:enoyl-CoA hydratase activity"/>
    <property type="evidence" value="ECO:0007669"/>
    <property type="project" value="UniProtKB-EC"/>
</dbReference>
<dbReference type="AlphaFoldDB" id="A0A538SNH2"/>
<dbReference type="GO" id="GO:0016853">
    <property type="term" value="F:isomerase activity"/>
    <property type="evidence" value="ECO:0007669"/>
    <property type="project" value="UniProtKB-KW"/>
</dbReference>
<dbReference type="PANTHER" id="PTHR43459">
    <property type="entry name" value="ENOYL-COA HYDRATASE"/>
    <property type="match status" value="1"/>
</dbReference>
<keyword evidence="1" id="KW-0413">Isomerase</keyword>
<proteinExistence type="predicted"/>